<name>A0ABP9NZ34_9PSEU</name>
<evidence type="ECO:0000313" key="1">
    <source>
        <dbReference type="EMBL" id="GAA5137360.1"/>
    </source>
</evidence>
<accession>A0ABP9NZ34</accession>
<protein>
    <recommendedName>
        <fullName evidence="3">Tetratricopeptide repeat protein</fullName>
    </recommendedName>
</protein>
<dbReference type="PANTHER" id="PTHR46082:SF6">
    <property type="entry name" value="AAA+ ATPASE DOMAIN-CONTAINING PROTEIN-RELATED"/>
    <property type="match status" value="1"/>
</dbReference>
<dbReference type="InterPro" id="IPR011990">
    <property type="entry name" value="TPR-like_helical_dom_sf"/>
</dbReference>
<dbReference type="PANTHER" id="PTHR46082">
    <property type="entry name" value="ATP/GTP-BINDING PROTEIN-RELATED"/>
    <property type="match status" value="1"/>
</dbReference>
<dbReference type="EMBL" id="BAABJO010000037">
    <property type="protein sequence ID" value="GAA5137360.1"/>
    <property type="molecule type" value="Genomic_DNA"/>
</dbReference>
<gene>
    <name evidence="1" type="ORF">GCM10023320_69900</name>
</gene>
<proteinExistence type="predicted"/>
<keyword evidence="2" id="KW-1185">Reference proteome</keyword>
<dbReference type="Proteomes" id="UP001500804">
    <property type="component" value="Unassembled WGS sequence"/>
</dbReference>
<dbReference type="SUPFAM" id="SSF48452">
    <property type="entry name" value="TPR-like"/>
    <property type="match status" value="2"/>
</dbReference>
<dbReference type="InterPro" id="IPR053137">
    <property type="entry name" value="NLR-like"/>
</dbReference>
<dbReference type="Gene3D" id="1.25.40.10">
    <property type="entry name" value="Tetratricopeptide repeat domain"/>
    <property type="match status" value="2"/>
</dbReference>
<evidence type="ECO:0008006" key="3">
    <source>
        <dbReference type="Google" id="ProtNLM"/>
    </source>
</evidence>
<comment type="caution">
    <text evidence="1">The sequence shown here is derived from an EMBL/GenBank/DDBJ whole genome shotgun (WGS) entry which is preliminary data.</text>
</comment>
<reference evidence="2" key="1">
    <citation type="journal article" date="2019" name="Int. J. Syst. Evol. Microbiol.">
        <title>The Global Catalogue of Microorganisms (GCM) 10K type strain sequencing project: providing services to taxonomists for standard genome sequencing and annotation.</title>
        <authorList>
            <consortium name="The Broad Institute Genomics Platform"/>
            <consortium name="The Broad Institute Genome Sequencing Center for Infectious Disease"/>
            <person name="Wu L."/>
            <person name="Ma J."/>
        </authorList>
    </citation>
    <scope>NUCLEOTIDE SEQUENCE [LARGE SCALE GENOMIC DNA]</scope>
    <source>
        <strain evidence="2">JCM 18302</strain>
    </source>
</reference>
<dbReference type="Pfam" id="PF13374">
    <property type="entry name" value="TPR_10"/>
    <property type="match status" value="2"/>
</dbReference>
<evidence type="ECO:0000313" key="2">
    <source>
        <dbReference type="Proteomes" id="UP001500804"/>
    </source>
</evidence>
<dbReference type="Pfam" id="PF13424">
    <property type="entry name" value="TPR_12"/>
    <property type="match status" value="1"/>
</dbReference>
<organism evidence="1 2">
    <name type="scientific">Pseudonocardia adelaidensis</name>
    <dbReference type="NCBI Taxonomy" id="648754"/>
    <lineage>
        <taxon>Bacteria</taxon>
        <taxon>Bacillati</taxon>
        <taxon>Actinomycetota</taxon>
        <taxon>Actinomycetes</taxon>
        <taxon>Pseudonocardiales</taxon>
        <taxon>Pseudonocardiaceae</taxon>
        <taxon>Pseudonocardia</taxon>
    </lineage>
</organism>
<sequence length="345" mass="38339">MTERRGELPFIDITPSLTPEYAHGLEFQHKRDELGLHHPETLHALHRYAVALGDHPGRRDEAVELLGWLVDARADDQQNRLLALNDLTRLLQDGGELALAEQRLREGLSGWEQLRGRDDAQTLRMASNLSKVLLDLDRRDEAEPLMRDTVDRSTRALGPTHPDTLGSRNVLAGALRGSPARLAEAERMYMALLDDIEPPGDDTADLAMVVRHNLAAVLTHQGKHPEALEMNRVLVEARSRRLGDDHPDTLVSRHNYAVVLNSLGHVTEAETLLARVLDDYRRVHGPRHAATLDVQVDLAAMRANQGRNTEAVPLLSDAIEGYRSTHGPDHPLVRELSTVLTQLGG</sequence>